<dbReference type="STRING" id="1121302.SAMN02745163_01771"/>
<keyword evidence="2" id="KW-1185">Reference proteome</keyword>
<dbReference type="EMBL" id="FQZB01000008">
    <property type="protein sequence ID" value="SHJ36056.1"/>
    <property type="molecule type" value="Genomic_DNA"/>
</dbReference>
<proteinExistence type="predicted"/>
<dbReference type="Proteomes" id="UP000184310">
    <property type="component" value="Unassembled WGS sequence"/>
</dbReference>
<dbReference type="AlphaFoldDB" id="A0A1M6INN1"/>
<evidence type="ECO:0000313" key="2">
    <source>
        <dbReference type="Proteomes" id="UP000184310"/>
    </source>
</evidence>
<gene>
    <name evidence="1" type="ORF">SAMN02745163_01771</name>
</gene>
<name>A0A1M6INN1_9CLOT</name>
<dbReference type="OrthoDB" id="9899451at2"/>
<sequence>MIDYLKELCENTNIQLAYTKNKLNILSANISRNLPIIKAYIVFKNCPEEVAVAIFNYYTNSQNSDKHLITIQAFLKSQLILTNYKINLPNEEFKNLLSNSSTCKPIINSNNTNNELNILKIDIKNFWGSKTNIDLNQSIKATNDEPVELEVIVSPLHT</sequence>
<accession>A0A1M6INN1</accession>
<evidence type="ECO:0000313" key="1">
    <source>
        <dbReference type="EMBL" id="SHJ36056.1"/>
    </source>
</evidence>
<reference evidence="1 2" key="1">
    <citation type="submission" date="2016-11" db="EMBL/GenBank/DDBJ databases">
        <authorList>
            <person name="Jaros S."/>
            <person name="Januszkiewicz K."/>
            <person name="Wedrychowicz H."/>
        </authorList>
    </citation>
    <scope>NUCLEOTIDE SEQUENCE [LARGE SCALE GENOMIC DNA]</scope>
    <source>
        <strain evidence="1 2">DSM 21758</strain>
    </source>
</reference>
<organism evidence="1 2">
    <name type="scientific">Clostridium cavendishii DSM 21758</name>
    <dbReference type="NCBI Taxonomy" id="1121302"/>
    <lineage>
        <taxon>Bacteria</taxon>
        <taxon>Bacillati</taxon>
        <taxon>Bacillota</taxon>
        <taxon>Clostridia</taxon>
        <taxon>Eubacteriales</taxon>
        <taxon>Clostridiaceae</taxon>
        <taxon>Clostridium</taxon>
    </lineage>
</organism>
<protein>
    <submittedName>
        <fullName evidence="1">Uncharacterized protein</fullName>
    </submittedName>
</protein>
<dbReference type="RefSeq" id="WP_072986318.1">
    <property type="nucleotide sequence ID" value="NZ_FQZB01000008.1"/>
</dbReference>